<reference evidence="1 2" key="1">
    <citation type="journal article" date="2023" name="Sci. Data">
        <title>Genome assembly of the Korean intertidal mud-creeper Batillaria attramentaria.</title>
        <authorList>
            <person name="Patra A.K."/>
            <person name="Ho P.T."/>
            <person name="Jun S."/>
            <person name="Lee S.J."/>
            <person name="Kim Y."/>
            <person name="Won Y.J."/>
        </authorList>
    </citation>
    <scope>NUCLEOTIDE SEQUENCE [LARGE SCALE GENOMIC DNA]</scope>
    <source>
        <strain evidence="1">Wonlab-2016</strain>
    </source>
</reference>
<dbReference type="Proteomes" id="UP001519460">
    <property type="component" value="Unassembled WGS sequence"/>
</dbReference>
<evidence type="ECO:0000313" key="1">
    <source>
        <dbReference type="EMBL" id="KAK7471672.1"/>
    </source>
</evidence>
<evidence type="ECO:0000313" key="2">
    <source>
        <dbReference type="Proteomes" id="UP001519460"/>
    </source>
</evidence>
<comment type="caution">
    <text evidence="1">The sequence shown here is derived from an EMBL/GenBank/DDBJ whole genome shotgun (WGS) entry which is preliminary data.</text>
</comment>
<sequence>MSRLKLKEEADHTEVDIEDVVPEPTSFPPPAASSFPLIHPPLSSSPTFLLSQTPGLSRHFFCFEVWDLRHH</sequence>
<accession>A0ABD0JEP1</accession>
<gene>
    <name evidence="1" type="ORF">BaRGS_00035685</name>
</gene>
<organism evidence="1 2">
    <name type="scientific">Batillaria attramentaria</name>
    <dbReference type="NCBI Taxonomy" id="370345"/>
    <lineage>
        <taxon>Eukaryota</taxon>
        <taxon>Metazoa</taxon>
        <taxon>Spiralia</taxon>
        <taxon>Lophotrochozoa</taxon>
        <taxon>Mollusca</taxon>
        <taxon>Gastropoda</taxon>
        <taxon>Caenogastropoda</taxon>
        <taxon>Sorbeoconcha</taxon>
        <taxon>Cerithioidea</taxon>
        <taxon>Batillariidae</taxon>
        <taxon>Batillaria</taxon>
    </lineage>
</organism>
<dbReference type="EMBL" id="JACVVK020000483">
    <property type="protein sequence ID" value="KAK7471672.1"/>
    <property type="molecule type" value="Genomic_DNA"/>
</dbReference>
<name>A0ABD0JEP1_9CAEN</name>
<proteinExistence type="predicted"/>
<keyword evidence="2" id="KW-1185">Reference proteome</keyword>
<feature type="non-terminal residue" evidence="1">
    <location>
        <position position="71"/>
    </location>
</feature>
<dbReference type="AlphaFoldDB" id="A0ABD0JEP1"/>
<protein>
    <submittedName>
        <fullName evidence="1">Uncharacterized protein</fullName>
    </submittedName>
</protein>